<dbReference type="PROSITE" id="PS50977">
    <property type="entry name" value="HTH_TETR_2"/>
    <property type="match status" value="1"/>
</dbReference>
<comment type="caution">
    <text evidence="6">The sequence shown here is derived from an EMBL/GenBank/DDBJ whole genome shotgun (WGS) entry which is preliminary data.</text>
</comment>
<evidence type="ECO:0000256" key="2">
    <source>
        <dbReference type="ARBA" id="ARBA00023125"/>
    </source>
</evidence>
<dbReference type="PANTHER" id="PTHR47506:SF7">
    <property type="entry name" value="TRANSCRIPTIONAL REGULATORY PROTEIN"/>
    <property type="match status" value="1"/>
</dbReference>
<dbReference type="InterPro" id="IPR036271">
    <property type="entry name" value="Tet_transcr_reg_TetR-rel_C_sf"/>
</dbReference>
<protein>
    <submittedName>
        <fullName evidence="6">TetR/AcrR family transcriptional regulator</fullName>
    </submittedName>
</protein>
<evidence type="ECO:0000259" key="5">
    <source>
        <dbReference type="PROSITE" id="PS50977"/>
    </source>
</evidence>
<dbReference type="RefSeq" id="WP_114831095.1">
    <property type="nucleotide sequence ID" value="NZ_QQTO01000034.1"/>
</dbReference>
<keyword evidence="1" id="KW-0805">Transcription regulation</keyword>
<dbReference type="EMBL" id="QQTP01000011">
    <property type="protein sequence ID" value="RDJ22216.1"/>
    <property type="molecule type" value="Genomic_DNA"/>
</dbReference>
<dbReference type="Pfam" id="PF00440">
    <property type="entry name" value="TetR_N"/>
    <property type="match status" value="1"/>
</dbReference>
<keyword evidence="7" id="KW-1185">Reference proteome</keyword>
<dbReference type="InterPro" id="IPR001647">
    <property type="entry name" value="HTH_TetR"/>
</dbReference>
<proteinExistence type="predicted"/>
<dbReference type="SUPFAM" id="SSF48498">
    <property type="entry name" value="Tetracyclin repressor-like, C-terminal domain"/>
    <property type="match status" value="1"/>
</dbReference>
<evidence type="ECO:0000313" key="6">
    <source>
        <dbReference type="EMBL" id="RDJ22216.1"/>
    </source>
</evidence>
<dbReference type="GO" id="GO:0003677">
    <property type="term" value="F:DNA binding"/>
    <property type="evidence" value="ECO:0007669"/>
    <property type="project" value="UniProtKB-UniRule"/>
</dbReference>
<sequence>MRYEKGHKDETRRRIVETAARRFRKDGIAATGIAGLMADAGLTHGGFYAHFPSKEDLVRQAVDVALTSATAEHAAAAAVARAEGGDGLEIIVRRYLSRTHRDHPETGCAIATLAAELARSSAETRGTFAQDADQLIQVIAAEIPAASAEEARASASMVLALMVGALQLARAMPDAAASDAMLQAGRRAALALARQPAS</sequence>
<dbReference type="PANTHER" id="PTHR47506">
    <property type="entry name" value="TRANSCRIPTIONAL REGULATORY PROTEIN"/>
    <property type="match status" value="1"/>
</dbReference>
<dbReference type="PRINTS" id="PR00455">
    <property type="entry name" value="HTHTETR"/>
</dbReference>
<dbReference type="Gene3D" id="1.10.357.10">
    <property type="entry name" value="Tetracycline Repressor, domain 2"/>
    <property type="match status" value="1"/>
</dbReference>
<dbReference type="SUPFAM" id="SSF46689">
    <property type="entry name" value="Homeodomain-like"/>
    <property type="match status" value="1"/>
</dbReference>
<keyword evidence="2 4" id="KW-0238">DNA-binding</keyword>
<dbReference type="InterPro" id="IPR009057">
    <property type="entry name" value="Homeodomain-like_sf"/>
</dbReference>
<reference evidence="7" key="1">
    <citation type="submission" date="2018-07" db="EMBL/GenBank/DDBJ databases">
        <authorList>
            <person name="Safronova V.I."/>
            <person name="Chirak E.R."/>
            <person name="Sazanova A.L."/>
        </authorList>
    </citation>
    <scope>NUCLEOTIDE SEQUENCE [LARGE SCALE GENOMIC DNA]</scope>
    <source>
        <strain evidence="7">RCAM04685</strain>
    </source>
</reference>
<dbReference type="OrthoDB" id="9811084at2"/>
<dbReference type="Proteomes" id="UP000255207">
    <property type="component" value="Unassembled WGS sequence"/>
</dbReference>
<feature type="DNA-binding region" description="H-T-H motif" evidence="4">
    <location>
        <begin position="32"/>
        <end position="51"/>
    </location>
</feature>
<dbReference type="AlphaFoldDB" id="A0A370L3E4"/>
<organism evidence="6 7">
    <name type="scientific">Bosea caraganae</name>
    <dbReference type="NCBI Taxonomy" id="2763117"/>
    <lineage>
        <taxon>Bacteria</taxon>
        <taxon>Pseudomonadati</taxon>
        <taxon>Pseudomonadota</taxon>
        <taxon>Alphaproteobacteria</taxon>
        <taxon>Hyphomicrobiales</taxon>
        <taxon>Boseaceae</taxon>
        <taxon>Bosea</taxon>
    </lineage>
</organism>
<evidence type="ECO:0000256" key="4">
    <source>
        <dbReference type="PROSITE-ProRule" id="PRU00335"/>
    </source>
</evidence>
<evidence type="ECO:0000256" key="3">
    <source>
        <dbReference type="ARBA" id="ARBA00023163"/>
    </source>
</evidence>
<dbReference type="Gene3D" id="1.10.10.60">
    <property type="entry name" value="Homeodomain-like"/>
    <property type="match status" value="1"/>
</dbReference>
<name>A0A370L3E4_9HYPH</name>
<feature type="domain" description="HTH tetR-type" evidence="5">
    <location>
        <begin position="9"/>
        <end position="69"/>
    </location>
</feature>
<evidence type="ECO:0000256" key="1">
    <source>
        <dbReference type="ARBA" id="ARBA00023015"/>
    </source>
</evidence>
<accession>A0A370L3E4</accession>
<gene>
    <name evidence="6" type="ORF">DWE98_20185</name>
</gene>
<evidence type="ECO:0000313" key="7">
    <source>
        <dbReference type="Proteomes" id="UP000255207"/>
    </source>
</evidence>
<keyword evidence="3" id="KW-0804">Transcription</keyword>